<dbReference type="Pfam" id="PF00483">
    <property type="entry name" value="NTP_transferase"/>
    <property type="match status" value="1"/>
</dbReference>
<proteinExistence type="inferred from homology"/>
<dbReference type="InterPro" id="IPR005835">
    <property type="entry name" value="NTP_transferase_dom"/>
</dbReference>
<dbReference type="SUPFAM" id="SSF51161">
    <property type="entry name" value="Trimeric LpxA-like enzymes"/>
    <property type="match status" value="1"/>
</dbReference>
<dbReference type="GO" id="GO:0003977">
    <property type="term" value="F:UDP-N-acetylglucosamine diphosphorylase activity"/>
    <property type="evidence" value="ECO:0007669"/>
    <property type="project" value="UniProtKB-UniRule"/>
</dbReference>
<dbReference type="AlphaFoldDB" id="A0A6N2V657"/>
<dbReference type="Pfam" id="PF00132">
    <property type="entry name" value="Hexapep"/>
    <property type="match status" value="3"/>
</dbReference>
<comment type="catalytic activity">
    <reaction evidence="18 20">
        <text>N-acetyl-alpha-D-glucosamine 1-phosphate + UTP + H(+) = UDP-N-acetyl-alpha-D-glucosamine + diphosphate</text>
        <dbReference type="Rhea" id="RHEA:13509"/>
        <dbReference type="ChEBI" id="CHEBI:15378"/>
        <dbReference type="ChEBI" id="CHEBI:33019"/>
        <dbReference type="ChEBI" id="CHEBI:46398"/>
        <dbReference type="ChEBI" id="CHEBI:57705"/>
        <dbReference type="ChEBI" id="CHEBI:57776"/>
        <dbReference type="EC" id="2.7.7.23"/>
    </reaction>
</comment>
<feature type="binding site" evidence="20">
    <location>
        <begin position="23"/>
        <end position="26"/>
    </location>
    <ligand>
        <name>UDP-N-acetyl-alpha-D-glucosamine</name>
        <dbReference type="ChEBI" id="CHEBI:57705"/>
    </ligand>
</feature>
<dbReference type="EC" id="2.3.1.157" evidence="20"/>
<evidence type="ECO:0000256" key="10">
    <source>
        <dbReference type="ARBA" id="ARBA00022737"/>
    </source>
</evidence>
<dbReference type="InterPro" id="IPR011004">
    <property type="entry name" value="Trimer_LpxA-like_sf"/>
</dbReference>
<feature type="binding site" evidence="20">
    <location>
        <position position="365"/>
    </location>
    <ligand>
        <name>UDP-N-acetyl-alpha-D-glucosamine</name>
        <dbReference type="ChEBI" id="CHEBI:57705"/>
    </ligand>
</feature>
<feature type="binding site" evidence="20">
    <location>
        <position position="169"/>
    </location>
    <ligand>
        <name>UDP-N-acetyl-alpha-D-glucosamine</name>
        <dbReference type="ChEBI" id="CHEBI:57705"/>
    </ligand>
</feature>
<dbReference type="CDD" id="cd03353">
    <property type="entry name" value="LbH_GlmU_C"/>
    <property type="match status" value="1"/>
</dbReference>
<feature type="region of interest" description="N-acetyltransferase" evidence="20">
    <location>
        <begin position="266"/>
        <end position="474"/>
    </location>
</feature>
<dbReference type="GO" id="GO:0019134">
    <property type="term" value="F:glucosamine-1-phosphate N-acetyltransferase activity"/>
    <property type="evidence" value="ECO:0007669"/>
    <property type="project" value="UniProtKB-UniRule"/>
</dbReference>
<keyword evidence="11 20" id="KW-0460">Magnesium</keyword>
<evidence type="ECO:0000256" key="9">
    <source>
        <dbReference type="ARBA" id="ARBA00022723"/>
    </source>
</evidence>
<dbReference type="InterPro" id="IPR001451">
    <property type="entry name" value="Hexapep"/>
</dbReference>
<feature type="binding site" evidence="20">
    <location>
        <position position="242"/>
    </location>
    <ligand>
        <name>UDP-N-acetyl-alpha-D-glucosamine</name>
        <dbReference type="ChEBI" id="CHEBI:57705"/>
    </ligand>
</feature>
<name>A0A6N2V657_9FIRM</name>
<evidence type="ECO:0000256" key="1">
    <source>
        <dbReference type="ARBA" id="ARBA00004496"/>
    </source>
</evidence>
<feature type="binding site" evidence="20">
    <location>
        <begin position="92"/>
        <end position="93"/>
    </location>
    <ligand>
        <name>UDP-N-acetyl-alpha-D-glucosamine</name>
        <dbReference type="ChEBI" id="CHEBI:57705"/>
    </ligand>
</feature>
<sequence length="474" mass="51185">MRQFYPNHQKGRVSLQDVCAIILAAGDGKRMKSKSSKVLCEVLFKPMLKWVLDSCFASGIETVCTVVSDHAKDVLAIVPENCAIAVQKERRGTGHAVMMAREFLESNVDGDVLLLYGDTPFVDEETIRAAYEVHRAGGNAVTVVTADLEQPRGYGRILRQDGKFSAIVEEKDATEEQRAIREINSGIYWFRTAFLLEALNRITCDNAAGEYYITDTVAIAKGMGQPVGVYRSPRADVVLGANDRKGLHQLNETARMRVLEKLMDLGVDIPFTDGVVISPDAVIGADTRILPGTVIKGKTRIGEGCEIGPNTELNNCRIGEGVRVHSSLLEDSTVGDGARIGPFAHLRPGTTLQAGVKVGNFVEVKNSVVGEKTSIAHLTYIGDSDVGAGVNFGCGVVTANYDGAKKHRTVVGDGAFICCNTNLIAPVTLGEGCITGAGTTVTDDVPPYALAIGRQRQENKENWAKEKGKYRKKQ</sequence>
<feature type="region of interest" description="Linker" evidence="20">
    <location>
        <begin position="245"/>
        <end position="265"/>
    </location>
</feature>
<dbReference type="GO" id="GO:0071555">
    <property type="term" value="P:cell wall organization"/>
    <property type="evidence" value="ECO:0007669"/>
    <property type="project" value="UniProtKB-KW"/>
</dbReference>
<feature type="binding site" evidence="20">
    <location>
        <begin position="116"/>
        <end position="118"/>
    </location>
    <ligand>
        <name>UDP-N-acetyl-alpha-D-glucosamine</name>
        <dbReference type="ChEBI" id="CHEBI:57705"/>
    </ligand>
</feature>
<feature type="binding site" evidence="20">
    <location>
        <position position="380"/>
    </location>
    <ligand>
        <name>UDP-N-acetyl-alpha-D-glucosamine</name>
        <dbReference type="ChEBI" id="CHEBI:57705"/>
    </ligand>
</feature>
<keyword evidence="7 20" id="KW-0808">Transferase</keyword>
<evidence type="ECO:0000256" key="8">
    <source>
        <dbReference type="ARBA" id="ARBA00022695"/>
    </source>
</evidence>
<evidence type="ECO:0000256" key="20">
    <source>
        <dbReference type="HAMAP-Rule" id="MF_01631"/>
    </source>
</evidence>
<dbReference type="SUPFAM" id="SSF53448">
    <property type="entry name" value="Nucleotide-diphospho-sugar transferases"/>
    <property type="match status" value="1"/>
</dbReference>
<dbReference type="GO" id="GO:0006048">
    <property type="term" value="P:UDP-N-acetylglucosamine biosynthetic process"/>
    <property type="evidence" value="ECO:0007669"/>
    <property type="project" value="UniProtKB-UniPathway"/>
</dbReference>
<evidence type="ECO:0000256" key="16">
    <source>
        <dbReference type="ARBA" id="ARBA00023316"/>
    </source>
</evidence>
<reference evidence="22" key="1">
    <citation type="submission" date="2019-11" db="EMBL/GenBank/DDBJ databases">
        <authorList>
            <person name="Feng L."/>
        </authorList>
    </citation>
    <scope>NUCLEOTIDE SEQUENCE</scope>
    <source>
        <strain evidence="22">AundefinedLFYP135</strain>
    </source>
</reference>
<comment type="function">
    <text evidence="19 20">Catalyzes the last two sequential reactions in the de novo biosynthetic pathway for UDP-N-acetylglucosamine (UDP-GlcNAc). The C-terminal domain catalyzes the transfer of acetyl group from acetyl coenzyme A to glucosamine-1-phosphate (GlcN-1-P) to produce N-acetylglucosamine-1-phosphate (GlcNAc-1-P), which is converted into UDP-GlcNAc by the transfer of uridine 5-monophosphate (from uridine 5-triphosphate), a reaction catalyzed by the N-terminal domain.</text>
</comment>
<dbReference type="InterPro" id="IPR005882">
    <property type="entry name" value="Bifunctional_GlmU"/>
</dbReference>
<evidence type="ECO:0000256" key="17">
    <source>
        <dbReference type="ARBA" id="ARBA00048247"/>
    </source>
</evidence>
<keyword evidence="13 20" id="KW-0573">Peptidoglycan synthesis</keyword>
<keyword evidence="9 20" id="KW-0479">Metal-binding</keyword>
<evidence type="ECO:0000256" key="14">
    <source>
        <dbReference type="ARBA" id="ARBA00023268"/>
    </source>
</evidence>
<dbReference type="GO" id="GO:0016020">
    <property type="term" value="C:membrane"/>
    <property type="evidence" value="ECO:0007669"/>
    <property type="project" value="GOC"/>
</dbReference>
<dbReference type="InterPro" id="IPR038009">
    <property type="entry name" value="GlmU_C_LbH"/>
</dbReference>
<keyword evidence="16 20" id="KW-0961">Cell wall biogenesis/degradation</keyword>
<feature type="binding site" evidence="20">
    <location>
        <position position="437"/>
    </location>
    <ligand>
        <name>acetyl-CoA</name>
        <dbReference type="ChEBI" id="CHEBI:57288"/>
    </ligand>
</feature>
<gene>
    <name evidence="20 22" type="primary">glmU</name>
    <name evidence="22" type="ORF">AULFYP135_02208</name>
</gene>
<accession>A0A6N2V657</accession>
<dbReference type="GO" id="GO:0009245">
    <property type="term" value="P:lipid A biosynthetic process"/>
    <property type="evidence" value="ECO:0007669"/>
    <property type="project" value="UniProtKB-UniRule"/>
</dbReference>
<dbReference type="UniPathway" id="UPA00113">
    <property type="reaction ID" value="UER00532"/>
</dbReference>
<comment type="cofactor">
    <cofactor evidence="20">
        <name>Mg(2+)</name>
        <dbReference type="ChEBI" id="CHEBI:18420"/>
    </cofactor>
    <text evidence="20">Binds 1 Mg(2+) ion per subunit.</text>
</comment>
<feature type="binding site" evidence="20">
    <location>
        <position position="118"/>
    </location>
    <ligand>
        <name>Mg(2+)</name>
        <dbReference type="ChEBI" id="CHEBI:18420"/>
    </ligand>
</feature>
<comment type="pathway">
    <text evidence="3 20">Nucleotide-sugar biosynthesis; UDP-N-acetyl-alpha-D-glucosamine biosynthesis; UDP-N-acetyl-alpha-D-glucosamine from N-acetyl-alpha-D-glucosamine 1-phosphate: step 1/1.</text>
</comment>
<evidence type="ECO:0000313" key="22">
    <source>
        <dbReference type="EMBL" id="VYT23851.1"/>
    </source>
</evidence>
<keyword evidence="15 20" id="KW-0012">Acyltransferase</keyword>
<dbReference type="EC" id="2.7.7.23" evidence="20"/>
<comment type="caution">
    <text evidence="20">Lacks conserved residue(s) required for the propagation of feature annotation.</text>
</comment>
<feature type="binding site" evidence="20">
    <location>
        <position position="184"/>
    </location>
    <ligand>
        <name>UDP-N-acetyl-alpha-D-glucosamine</name>
        <dbReference type="ChEBI" id="CHEBI:57705"/>
    </ligand>
</feature>
<dbReference type="Gene3D" id="2.160.10.10">
    <property type="entry name" value="Hexapeptide repeat proteins"/>
    <property type="match status" value="1"/>
</dbReference>
<dbReference type="Gene3D" id="3.90.550.10">
    <property type="entry name" value="Spore Coat Polysaccharide Biosynthesis Protein SpsA, Chain A"/>
    <property type="match status" value="1"/>
</dbReference>
<evidence type="ECO:0000256" key="12">
    <source>
        <dbReference type="ARBA" id="ARBA00022960"/>
    </source>
</evidence>
<dbReference type="CDD" id="cd02540">
    <property type="entry name" value="GT2_GlmU_N_bac"/>
    <property type="match status" value="1"/>
</dbReference>
<comment type="subunit">
    <text evidence="20">Homotrimer.</text>
</comment>
<comment type="pathway">
    <text evidence="20">Bacterial outer membrane biogenesis; LPS lipid A biosynthesis.</text>
</comment>
<feature type="active site" description="Proton acceptor" evidence="20">
    <location>
        <position position="377"/>
    </location>
</feature>
<evidence type="ECO:0000256" key="6">
    <source>
        <dbReference type="ARBA" id="ARBA00022490"/>
    </source>
</evidence>
<feature type="binding site" evidence="20">
    <location>
        <position position="37"/>
    </location>
    <ligand>
        <name>UDP-N-acetyl-alpha-D-glucosamine</name>
        <dbReference type="ChEBI" id="CHEBI:57705"/>
    </ligand>
</feature>
<evidence type="ECO:0000256" key="13">
    <source>
        <dbReference type="ARBA" id="ARBA00022984"/>
    </source>
</evidence>
<keyword evidence="14 20" id="KW-0511">Multifunctional enzyme</keyword>
<keyword evidence="6 20" id="KW-0963">Cytoplasm</keyword>
<evidence type="ECO:0000256" key="5">
    <source>
        <dbReference type="ARBA" id="ARBA00007947"/>
    </source>
</evidence>
<feature type="binding site" evidence="20">
    <location>
        <position position="454"/>
    </location>
    <ligand>
        <name>acetyl-CoA</name>
        <dbReference type="ChEBI" id="CHEBI:57288"/>
    </ligand>
</feature>
<keyword evidence="8 20" id="KW-0548">Nucleotidyltransferase</keyword>
<dbReference type="GO" id="GO:0008360">
    <property type="term" value="P:regulation of cell shape"/>
    <property type="evidence" value="ECO:0007669"/>
    <property type="project" value="UniProtKB-KW"/>
</dbReference>
<organism evidence="22">
    <name type="scientific">uncultured Anaerotruncus sp</name>
    <dbReference type="NCBI Taxonomy" id="905011"/>
    <lineage>
        <taxon>Bacteria</taxon>
        <taxon>Bacillati</taxon>
        <taxon>Bacillota</taxon>
        <taxon>Clostridia</taxon>
        <taxon>Eubacteriales</taxon>
        <taxon>Oscillospiraceae</taxon>
        <taxon>Anaerotruncus</taxon>
        <taxon>environmental samples</taxon>
    </lineage>
</organism>
<comment type="similarity">
    <text evidence="5 20">In the N-terminal section; belongs to the N-acetylglucosamine-1-phosphate uridyltransferase family.</text>
</comment>
<evidence type="ECO:0000256" key="2">
    <source>
        <dbReference type="ARBA" id="ARBA00005166"/>
    </source>
</evidence>
<comment type="similarity">
    <text evidence="4 20">In the C-terminal section; belongs to the transferase hexapeptide repeat family.</text>
</comment>
<evidence type="ECO:0000256" key="18">
    <source>
        <dbReference type="ARBA" id="ARBA00048493"/>
    </source>
</evidence>
<dbReference type="InterPro" id="IPR050065">
    <property type="entry name" value="GlmU-like"/>
</dbReference>
<dbReference type="InterPro" id="IPR029044">
    <property type="entry name" value="Nucleotide-diphossugar_trans"/>
</dbReference>
<dbReference type="GO" id="GO:0009252">
    <property type="term" value="P:peptidoglycan biosynthetic process"/>
    <property type="evidence" value="ECO:0007669"/>
    <property type="project" value="UniProtKB-UniRule"/>
</dbReference>
<evidence type="ECO:0000256" key="4">
    <source>
        <dbReference type="ARBA" id="ARBA00007707"/>
    </source>
</evidence>
<feature type="region of interest" description="Pyrophosphorylase" evidence="20">
    <location>
        <begin position="1"/>
        <end position="244"/>
    </location>
</feature>
<feature type="domain" description="Nucleotidyl transferase" evidence="21">
    <location>
        <begin position="20"/>
        <end position="221"/>
    </location>
</feature>
<comment type="subcellular location">
    <subcellularLocation>
        <location evidence="1 20">Cytoplasm</location>
    </subcellularLocation>
</comment>
<keyword evidence="10 20" id="KW-0677">Repeat</keyword>
<evidence type="ECO:0000256" key="19">
    <source>
        <dbReference type="ARBA" id="ARBA00049628"/>
    </source>
</evidence>
<feature type="binding site" evidence="20">
    <location>
        <position position="347"/>
    </location>
    <ligand>
        <name>UDP-N-acetyl-alpha-D-glucosamine</name>
        <dbReference type="ChEBI" id="CHEBI:57705"/>
    </ligand>
</feature>
<feature type="binding site" evidence="20">
    <location>
        <position position="391"/>
    </location>
    <ligand>
        <name>UDP-N-acetyl-alpha-D-glucosamine</name>
        <dbReference type="ChEBI" id="CHEBI:57705"/>
    </ligand>
</feature>
<dbReference type="PANTHER" id="PTHR43584:SF3">
    <property type="entry name" value="BIFUNCTIONAL PROTEIN GLMU"/>
    <property type="match status" value="1"/>
</dbReference>
<feature type="binding site" evidence="20">
    <location>
        <begin position="400"/>
        <end position="401"/>
    </location>
    <ligand>
        <name>acetyl-CoA</name>
        <dbReference type="ChEBI" id="CHEBI:57288"/>
    </ligand>
</feature>
<dbReference type="GO" id="GO:0000287">
    <property type="term" value="F:magnesium ion binding"/>
    <property type="evidence" value="ECO:0007669"/>
    <property type="project" value="UniProtKB-UniRule"/>
</dbReference>
<feature type="binding site" evidence="20">
    <location>
        <position position="242"/>
    </location>
    <ligand>
        <name>Mg(2+)</name>
        <dbReference type="ChEBI" id="CHEBI:18420"/>
    </ligand>
</feature>
<evidence type="ECO:0000256" key="15">
    <source>
        <dbReference type="ARBA" id="ARBA00023315"/>
    </source>
</evidence>
<feature type="binding site" evidence="20">
    <location>
        <position position="87"/>
    </location>
    <ligand>
        <name>UDP-N-acetyl-alpha-D-glucosamine</name>
        <dbReference type="ChEBI" id="CHEBI:57705"/>
    </ligand>
</feature>
<dbReference type="GO" id="GO:0000902">
    <property type="term" value="P:cell morphogenesis"/>
    <property type="evidence" value="ECO:0007669"/>
    <property type="project" value="UniProtKB-UniRule"/>
</dbReference>
<evidence type="ECO:0000256" key="7">
    <source>
        <dbReference type="ARBA" id="ARBA00022679"/>
    </source>
</evidence>
<comment type="pathway">
    <text evidence="2 20">Nucleotide-sugar biosynthesis; UDP-N-acetyl-alpha-D-glucosamine biosynthesis; N-acetyl-alpha-D-glucosamine 1-phosphate from alpha-D-glucosamine 6-phosphate (route II): step 2/2.</text>
</comment>
<dbReference type="NCBIfam" id="TIGR01173">
    <property type="entry name" value="glmU"/>
    <property type="match status" value="1"/>
</dbReference>
<evidence type="ECO:0000256" key="3">
    <source>
        <dbReference type="ARBA" id="ARBA00005208"/>
    </source>
</evidence>
<dbReference type="EMBL" id="CACRSL010000005">
    <property type="protein sequence ID" value="VYT23851.1"/>
    <property type="molecule type" value="Genomic_DNA"/>
</dbReference>
<protein>
    <recommendedName>
        <fullName evidence="20">Bifunctional protein GlmU</fullName>
    </recommendedName>
    <domain>
        <recommendedName>
            <fullName evidence="20">UDP-N-acetylglucosamine pyrophosphorylase</fullName>
            <ecNumber evidence="20">2.7.7.23</ecNumber>
        </recommendedName>
        <alternativeName>
            <fullName evidence="20">N-acetylglucosamine-1-phosphate uridyltransferase</fullName>
        </alternativeName>
    </domain>
    <domain>
        <recommendedName>
            <fullName evidence="20">Glucosamine-1-phosphate N-acetyltransferase</fullName>
            <ecNumber evidence="20">2.3.1.157</ecNumber>
        </recommendedName>
    </domain>
</protein>
<keyword evidence="12 20" id="KW-0133">Cell shape</keyword>
<evidence type="ECO:0000256" key="11">
    <source>
        <dbReference type="ARBA" id="ARBA00022842"/>
    </source>
</evidence>
<dbReference type="GO" id="GO:0005737">
    <property type="term" value="C:cytoplasm"/>
    <property type="evidence" value="ECO:0007669"/>
    <property type="project" value="UniProtKB-SubCell"/>
</dbReference>
<comment type="catalytic activity">
    <reaction evidence="17 20">
        <text>alpha-D-glucosamine 1-phosphate + acetyl-CoA = N-acetyl-alpha-D-glucosamine 1-phosphate + CoA + H(+)</text>
        <dbReference type="Rhea" id="RHEA:13725"/>
        <dbReference type="ChEBI" id="CHEBI:15378"/>
        <dbReference type="ChEBI" id="CHEBI:57287"/>
        <dbReference type="ChEBI" id="CHEBI:57288"/>
        <dbReference type="ChEBI" id="CHEBI:57776"/>
        <dbReference type="ChEBI" id="CHEBI:58516"/>
        <dbReference type="EC" id="2.3.1.157"/>
    </reaction>
</comment>
<dbReference type="HAMAP" id="MF_01631">
    <property type="entry name" value="GlmU"/>
    <property type="match status" value="1"/>
</dbReference>
<feature type="binding site" evidence="20">
    <location>
        <position position="155"/>
    </location>
    <ligand>
        <name>UDP-N-acetyl-alpha-D-glucosamine</name>
        <dbReference type="ChEBI" id="CHEBI:57705"/>
    </ligand>
</feature>
<dbReference type="PANTHER" id="PTHR43584">
    <property type="entry name" value="NUCLEOTIDYL TRANSFERASE"/>
    <property type="match status" value="1"/>
</dbReference>
<evidence type="ECO:0000259" key="21">
    <source>
        <dbReference type="Pfam" id="PF00483"/>
    </source>
</evidence>
<dbReference type="UniPathway" id="UPA00973"/>